<accession>M2B952</accession>
<protein>
    <submittedName>
        <fullName evidence="1">Uncharacterized protein</fullName>
    </submittedName>
</protein>
<proteinExistence type="predicted"/>
<evidence type="ECO:0000313" key="1">
    <source>
        <dbReference type="EMBL" id="EMB18238.1"/>
    </source>
</evidence>
<sequence>MLRTPTAHAMVKRLLTVKSIAESDYDRRHVEAALETFPTV</sequence>
<dbReference type="EMBL" id="ANMO01000058">
    <property type="protein sequence ID" value="EMB18238.1"/>
    <property type="molecule type" value="Genomic_DNA"/>
</dbReference>
<evidence type="ECO:0000313" key="2">
    <source>
        <dbReference type="Proteomes" id="UP000011529"/>
    </source>
</evidence>
<dbReference type="Proteomes" id="UP000011529">
    <property type="component" value="Unassembled WGS sequence"/>
</dbReference>
<keyword evidence="2" id="KW-1185">Reference proteome</keyword>
<comment type="caution">
    <text evidence="1">The sequence shown here is derived from an EMBL/GenBank/DDBJ whole genome shotgun (WGS) entry which is preliminary data.</text>
</comment>
<reference evidence="1" key="2">
    <citation type="journal article" date="2013" name="Mar. Genomics">
        <title>Expression of sulfatases in Rhodopirellula baltica and the diversity of sulfatases in the genus Rhodopirellula.</title>
        <authorList>
            <person name="Wegner C.E."/>
            <person name="Richter-Heitmann T."/>
            <person name="Klindworth A."/>
            <person name="Klockow C."/>
            <person name="Richter M."/>
            <person name="Achstetter T."/>
            <person name="Glockner F.O."/>
            <person name="Harder J."/>
        </authorList>
    </citation>
    <scope>NUCLEOTIDE SEQUENCE [LARGE SCALE GENOMIC DNA]</scope>
    <source>
        <strain evidence="1">6C</strain>
    </source>
</reference>
<dbReference type="PATRIC" id="fig|1263867.3.peg.1109"/>
<gene>
    <name evidence="1" type="ORF">RE6C_01047</name>
</gene>
<reference evidence="1" key="1">
    <citation type="submission" date="2012-11" db="EMBL/GenBank/DDBJ databases">
        <title>Permanent draft genomes of Rhodopirellula europaea strain SH398 and 6C.</title>
        <authorList>
            <person name="Richter M."/>
            <person name="Richter-Heitmann T."/>
            <person name="Frank C."/>
            <person name="Harder J."/>
            <person name="Glockner F.O."/>
        </authorList>
    </citation>
    <scope>NUCLEOTIDE SEQUENCE</scope>
    <source>
        <strain evidence="1">6C</strain>
    </source>
</reference>
<dbReference type="AlphaFoldDB" id="M2B952"/>
<organism evidence="1 2">
    <name type="scientific">Rhodopirellula europaea 6C</name>
    <dbReference type="NCBI Taxonomy" id="1263867"/>
    <lineage>
        <taxon>Bacteria</taxon>
        <taxon>Pseudomonadati</taxon>
        <taxon>Planctomycetota</taxon>
        <taxon>Planctomycetia</taxon>
        <taxon>Pirellulales</taxon>
        <taxon>Pirellulaceae</taxon>
        <taxon>Rhodopirellula</taxon>
    </lineage>
</organism>
<name>M2B952_9BACT</name>